<accession>A0A455UFK2</accession>
<reference evidence="2 3" key="1">
    <citation type="journal article" date="2019" name="Microbiol. Resour. Announc.">
        <title>Complete Genome Sequence of Halomonas sulfidaeris Strain Esulfide1 Isolated from a Metal Sulfide Rock at a Depth of 2,200 Meters, Obtained Using Nanopore Sequencing.</title>
        <authorList>
            <person name="Saito M."/>
            <person name="Nishigata A."/>
            <person name="Galipon J."/>
            <person name="Arakawa K."/>
        </authorList>
    </citation>
    <scope>NUCLEOTIDE SEQUENCE [LARGE SCALE GENOMIC DNA]</scope>
    <source>
        <strain evidence="2 3">ATCC BAA-803</strain>
    </source>
</reference>
<dbReference type="Proteomes" id="UP000320231">
    <property type="component" value="Chromosome"/>
</dbReference>
<gene>
    <name evidence="2" type="ORF">HSBAA_57630</name>
</gene>
<keyword evidence="1" id="KW-0472">Membrane</keyword>
<evidence type="ECO:0000313" key="2">
    <source>
        <dbReference type="EMBL" id="BBI64457.1"/>
    </source>
</evidence>
<dbReference type="AlphaFoldDB" id="A0A455UFK2"/>
<keyword evidence="1" id="KW-0812">Transmembrane</keyword>
<dbReference type="EMBL" id="AP019514">
    <property type="protein sequence ID" value="BBI64457.1"/>
    <property type="molecule type" value="Genomic_DNA"/>
</dbReference>
<evidence type="ECO:0008006" key="4">
    <source>
        <dbReference type="Google" id="ProtNLM"/>
    </source>
</evidence>
<name>A0A455UFK2_9GAMM</name>
<evidence type="ECO:0000313" key="3">
    <source>
        <dbReference type="Proteomes" id="UP000320231"/>
    </source>
</evidence>
<protein>
    <recommendedName>
        <fullName evidence="4">Hydroxymethylpyrimidine transporter CytX</fullName>
    </recommendedName>
</protein>
<feature type="transmembrane region" description="Helical" evidence="1">
    <location>
        <begin position="16"/>
        <end position="37"/>
    </location>
</feature>
<dbReference type="Gene3D" id="1.10.4160.10">
    <property type="entry name" value="Hydantoin permease"/>
    <property type="match status" value="1"/>
</dbReference>
<keyword evidence="1" id="KW-1133">Transmembrane helix</keyword>
<feature type="transmembrane region" description="Helical" evidence="1">
    <location>
        <begin position="57"/>
        <end position="76"/>
    </location>
</feature>
<organism evidence="2 3">
    <name type="scientific">Vreelandella sulfidaeris</name>
    <dbReference type="NCBI Taxonomy" id="115553"/>
    <lineage>
        <taxon>Bacteria</taxon>
        <taxon>Pseudomonadati</taxon>
        <taxon>Pseudomonadota</taxon>
        <taxon>Gammaproteobacteria</taxon>
        <taxon>Oceanospirillales</taxon>
        <taxon>Halomonadaceae</taxon>
        <taxon>Vreelandella</taxon>
    </lineage>
</organism>
<evidence type="ECO:0000256" key="1">
    <source>
        <dbReference type="SAM" id="Phobius"/>
    </source>
</evidence>
<feature type="transmembrane region" description="Helical" evidence="1">
    <location>
        <begin position="82"/>
        <end position="101"/>
    </location>
</feature>
<sequence length="112" mass="12219">MVGALIPGILDQFQTFLLIIGSVFIPAFSLMIVDYYLLGRQRYTSAQLIQAEHSLPAFNWLALGSYGIGALLAYYWNWVAPLDFGASLPVFVITGALYFVVSKAVAGKRVAA</sequence>
<proteinExistence type="predicted"/>
<dbReference type="KEGG" id="hsr:HSBAA_57630"/>